<dbReference type="RefSeq" id="WP_010863482.1">
    <property type="nucleotide sequence ID" value="NZ_KB944511.1"/>
</dbReference>
<sequence>MKIEEVEYPEETKPFITSLTDKTKVKSSTLGYLDIDIESKDEYFWLTIITWISNTNEILKGLVIIINDIEHFPSNFHAHRYGSIATRFELLIRMFFQEFYRLRELNSIVLGALVKQGVIDKTISNQVKQTFHDTFKEVINIRNKMVHDKIEWESQDYQLLTIYDLLAERGLEIQHIDSGKKLDISSVLKKRGSEFFPLMIASTEAARDFVHTFSQTTCTVYKHFNENDK</sequence>
<accession>R8AQU9</accession>
<reference evidence="1 2" key="1">
    <citation type="journal article" date="2013" name="Genome Announc.">
        <title>Genome Sequence of Plesiomonas shigelloides Strain 302-73 (Serotype O1).</title>
        <authorList>
            <person name="Pique N."/>
            <person name="Aquilini E."/>
            <person name="Alioto T."/>
            <person name="Minana-Galbis D."/>
            <person name="Tomas J.M."/>
        </authorList>
    </citation>
    <scope>NUCLEOTIDE SEQUENCE [LARGE SCALE GENOMIC DNA]</scope>
    <source>
        <strain evidence="1 2">302-73</strain>
    </source>
</reference>
<dbReference type="PATRIC" id="fig|1315976.3.peg.1755"/>
<name>R8AQU9_PLESH</name>
<dbReference type="Proteomes" id="UP000014012">
    <property type="component" value="Unassembled WGS sequence"/>
</dbReference>
<evidence type="ECO:0000313" key="1">
    <source>
        <dbReference type="EMBL" id="EON88687.1"/>
    </source>
</evidence>
<proteinExistence type="predicted"/>
<dbReference type="OrthoDB" id="7067983at2"/>
<gene>
    <name evidence="1" type="ORF">PLESHI_09349</name>
</gene>
<dbReference type="HOGENOM" id="CLU_1208901_0_0_6"/>
<dbReference type="AlphaFoldDB" id="R8AQU9"/>
<comment type="caution">
    <text evidence="1">The sequence shown here is derived from an EMBL/GenBank/DDBJ whole genome shotgun (WGS) entry which is preliminary data.</text>
</comment>
<organism evidence="1 2">
    <name type="scientific">Plesiomonas shigelloides 302-73</name>
    <dbReference type="NCBI Taxonomy" id="1315976"/>
    <lineage>
        <taxon>Bacteria</taxon>
        <taxon>Pseudomonadati</taxon>
        <taxon>Pseudomonadota</taxon>
        <taxon>Gammaproteobacteria</taxon>
        <taxon>Enterobacterales</taxon>
        <taxon>Enterobacteriaceae</taxon>
        <taxon>Plesiomonas</taxon>
    </lineage>
</organism>
<keyword evidence="2" id="KW-1185">Reference proteome</keyword>
<protein>
    <submittedName>
        <fullName evidence="1">Uncharacterized protein</fullName>
    </submittedName>
</protein>
<dbReference type="EMBL" id="AQQO01000329">
    <property type="protein sequence ID" value="EON88687.1"/>
    <property type="molecule type" value="Genomic_DNA"/>
</dbReference>
<evidence type="ECO:0000313" key="2">
    <source>
        <dbReference type="Proteomes" id="UP000014012"/>
    </source>
</evidence>